<dbReference type="Gene3D" id="3.80.10.10">
    <property type="entry name" value="Ribonuclease Inhibitor"/>
    <property type="match status" value="1"/>
</dbReference>
<organism evidence="1 2">
    <name type="scientific">Escallonia rubra</name>
    <dbReference type="NCBI Taxonomy" id="112253"/>
    <lineage>
        <taxon>Eukaryota</taxon>
        <taxon>Viridiplantae</taxon>
        <taxon>Streptophyta</taxon>
        <taxon>Embryophyta</taxon>
        <taxon>Tracheophyta</taxon>
        <taxon>Spermatophyta</taxon>
        <taxon>Magnoliopsida</taxon>
        <taxon>eudicotyledons</taxon>
        <taxon>Gunneridae</taxon>
        <taxon>Pentapetalae</taxon>
        <taxon>asterids</taxon>
        <taxon>campanulids</taxon>
        <taxon>Escalloniales</taxon>
        <taxon>Escalloniaceae</taxon>
        <taxon>Escallonia</taxon>
    </lineage>
</organism>
<gene>
    <name evidence="1" type="ORF">RJ640_017083</name>
</gene>
<evidence type="ECO:0000313" key="2">
    <source>
        <dbReference type="Proteomes" id="UP001187471"/>
    </source>
</evidence>
<accession>A0AA88TY99</accession>
<name>A0AA88TY99_9ASTE</name>
<protein>
    <submittedName>
        <fullName evidence="1">Uncharacterized protein</fullName>
    </submittedName>
</protein>
<dbReference type="Proteomes" id="UP001187471">
    <property type="component" value="Unassembled WGS sequence"/>
</dbReference>
<keyword evidence="2" id="KW-1185">Reference proteome</keyword>
<reference evidence="1" key="1">
    <citation type="submission" date="2022-12" db="EMBL/GenBank/DDBJ databases">
        <title>Draft genome assemblies for two species of Escallonia (Escalloniales).</title>
        <authorList>
            <person name="Chanderbali A."/>
            <person name="Dervinis C."/>
            <person name="Anghel I."/>
            <person name="Soltis D."/>
            <person name="Soltis P."/>
            <person name="Zapata F."/>
        </authorList>
    </citation>
    <scope>NUCLEOTIDE SEQUENCE</scope>
    <source>
        <strain evidence="1">UCBG92.1500</strain>
        <tissue evidence="1">Leaf</tissue>
    </source>
</reference>
<dbReference type="SUPFAM" id="SSF52058">
    <property type="entry name" value="L domain-like"/>
    <property type="match status" value="1"/>
</dbReference>
<comment type="caution">
    <text evidence="1">The sequence shown here is derived from an EMBL/GenBank/DDBJ whole genome shotgun (WGS) entry which is preliminary data.</text>
</comment>
<sequence length="157" mass="17556">MHGLDIIFMEKTGKFAAYICSMSRAITKVTVKRRPGRSHAIVGGRTRPVIAANRVGVGTRKKMIITTMRKLVVVATRRGVAMVRCGVCKLGNLQEWDLRNDGFEGNLPSCLVNFTSLRLLELSQNRIEQLAGRSKVSLPEYNEWDLFAQPEGHLVTE</sequence>
<proteinExistence type="predicted"/>
<evidence type="ECO:0000313" key="1">
    <source>
        <dbReference type="EMBL" id="KAK2965443.1"/>
    </source>
</evidence>
<dbReference type="AlphaFoldDB" id="A0AA88TY99"/>
<dbReference type="InterPro" id="IPR032675">
    <property type="entry name" value="LRR_dom_sf"/>
</dbReference>
<dbReference type="EMBL" id="JAVXUO010003220">
    <property type="protein sequence ID" value="KAK2965443.1"/>
    <property type="molecule type" value="Genomic_DNA"/>
</dbReference>